<evidence type="ECO:0000313" key="2">
    <source>
        <dbReference type="Proteomes" id="UP000011988"/>
    </source>
</evidence>
<dbReference type="OrthoDB" id="336168at2"/>
<protein>
    <submittedName>
        <fullName evidence="1">PF07614 family protein</fullName>
    </submittedName>
</protein>
<dbReference type="RefSeq" id="WP_020771946.1">
    <property type="nucleotide sequence ID" value="NZ_ANIK01000003.1"/>
</dbReference>
<dbReference type="EMBL" id="ANIK01000003">
    <property type="protein sequence ID" value="EMJ98228.1"/>
    <property type="molecule type" value="Genomic_DNA"/>
</dbReference>
<proteinExistence type="predicted"/>
<sequence length="382" mass="44154">MSVQYQKYVQAQRSWDTIQDLNKIKYILKEYIHFQGLLVKESPFHQELKPMEIREDGTFVFPIDSTLTNVNDEFVLYRTLSKHIEINFEVIEKNDTQIICKPIFAKIAKAKRMSPRLEGLIGKVIAHKFLIPRKELETNKVLGTSGQIILNDLNRKIKQIYPSSKLVFNSSKELTPEEELVKKYKRPIYIRDTSTLDSNAEGEFTNLDLLPIKETLQEELILEERLRFFKGSKTRSLLIYPILFKSIIDSQIFAMGVIESNEGPISDKVIPLYKEMEEIFNSRMGDSNTKSLEKRQNVLNISEGGILLEVTESELIESFLHKPVFTADITFKMQAPLRFAFRIRHISQVGEIYHVGAEIVGSNDAKANMTLLKKNMNFIKTQ</sequence>
<dbReference type="Proteomes" id="UP000011988">
    <property type="component" value="Unassembled WGS sequence"/>
</dbReference>
<dbReference type="AlphaFoldDB" id="M6DAB1"/>
<reference evidence="1 2" key="1">
    <citation type="submission" date="2013-01" db="EMBL/GenBank/DDBJ databases">
        <authorList>
            <person name="Harkins D.M."/>
            <person name="Durkin A.S."/>
            <person name="Brinkac L.M."/>
            <person name="Haft D.H."/>
            <person name="Selengut J.D."/>
            <person name="Sanka R."/>
            <person name="DePew J."/>
            <person name="Purushe J."/>
            <person name="Galloway R.L."/>
            <person name="Vinetz J.M."/>
            <person name="Sutton G.G."/>
            <person name="Nierman W.C."/>
            <person name="Fouts D.E."/>
        </authorList>
    </citation>
    <scope>NUCLEOTIDE SEQUENCE [LARGE SCALE GENOMIC DNA]</scope>
    <source>
        <strain evidence="1 2">79601</strain>
    </source>
</reference>
<dbReference type="InterPro" id="IPR011471">
    <property type="entry name" value="DUF1577"/>
</dbReference>
<dbReference type="PATRIC" id="fig|1218565.3.peg.226"/>
<dbReference type="Pfam" id="PF07614">
    <property type="entry name" value="DUF1577"/>
    <property type="match status" value="1"/>
</dbReference>
<comment type="caution">
    <text evidence="1">The sequence shown here is derived from an EMBL/GenBank/DDBJ whole genome shotgun (WGS) entry which is preliminary data.</text>
</comment>
<evidence type="ECO:0000313" key="1">
    <source>
        <dbReference type="EMBL" id="EMJ98228.1"/>
    </source>
</evidence>
<gene>
    <name evidence="1" type="ORF">LEP1GSC194_2534</name>
</gene>
<name>M6DAB1_9LEPT</name>
<accession>M6DAB1</accession>
<organism evidence="1 2">
    <name type="scientific">Leptospira alstonii serovar Sichuan str. 79601</name>
    <dbReference type="NCBI Taxonomy" id="1218565"/>
    <lineage>
        <taxon>Bacteria</taxon>
        <taxon>Pseudomonadati</taxon>
        <taxon>Spirochaetota</taxon>
        <taxon>Spirochaetia</taxon>
        <taxon>Leptospirales</taxon>
        <taxon>Leptospiraceae</taxon>
        <taxon>Leptospira</taxon>
    </lineage>
</organism>